<dbReference type="RefSeq" id="WP_096446404.1">
    <property type="nucleotide sequence ID" value="NZ_JBHSOG010000030.1"/>
</dbReference>
<evidence type="ECO:0000259" key="1">
    <source>
        <dbReference type="Pfam" id="PF13454"/>
    </source>
</evidence>
<dbReference type="EMBL" id="JBHSOG010000030">
    <property type="protein sequence ID" value="MFC5769316.1"/>
    <property type="molecule type" value="Genomic_DNA"/>
</dbReference>
<protein>
    <submittedName>
        <fullName evidence="2">FAD/NAD(P)-binding protein</fullName>
    </submittedName>
</protein>
<feature type="domain" description="FAD-dependent urate hydroxylase HpyO/Asp monooxygenase CreE-like FAD/NAD(P)-binding" evidence="1">
    <location>
        <begin position="15"/>
        <end position="163"/>
    </location>
</feature>
<dbReference type="Pfam" id="PF13454">
    <property type="entry name" value="NAD_binding_9"/>
    <property type="match status" value="1"/>
</dbReference>
<evidence type="ECO:0000313" key="3">
    <source>
        <dbReference type="Proteomes" id="UP001595974"/>
    </source>
</evidence>
<accession>A0ABW1AQR9</accession>
<comment type="caution">
    <text evidence="2">The sequence shown here is derived from an EMBL/GenBank/DDBJ whole genome shotgun (WGS) entry which is preliminary data.</text>
</comment>
<dbReference type="Proteomes" id="UP001595974">
    <property type="component" value="Unassembled WGS sequence"/>
</dbReference>
<dbReference type="SUPFAM" id="SSF51905">
    <property type="entry name" value="FAD/NAD(P)-binding domain"/>
    <property type="match status" value="2"/>
</dbReference>
<gene>
    <name evidence="2" type="ORF">ACFPTN_08005</name>
</gene>
<proteinExistence type="predicted"/>
<reference evidence="3" key="1">
    <citation type="journal article" date="2019" name="Int. J. Syst. Evol. Microbiol.">
        <title>The Global Catalogue of Microorganisms (GCM) 10K type strain sequencing project: providing services to taxonomists for standard genome sequencing and annotation.</title>
        <authorList>
            <consortium name="The Broad Institute Genomics Platform"/>
            <consortium name="The Broad Institute Genome Sequencing Center for Infectious Disease"/>
            <person name="Wu L."/>
            <person name="Ma J."/>
        </authorList>
    </citation>
    <scope>NUCLEOTIDE SEQUENCE [LARGE SCALE GENOMIC DNA]</scope>
    <source>
        <strain evidence="3">SHR3</strain>
    </source>
</reference>
<keyword evidence="3" id="KW-1185">Reference proteome</keyword>
<dbReference type="Gene3D" id="3.50.50.60">
    <property type="entry name" value="FAD/NAD(P)-binding domain"/>
    <property type="match status" value="1"/>
</dbReference>
<dbReference type="PANTHER" id="PTHR40254:SF1">
    <property type="entry name" value="BLR0577 PROTEIN"/>
    <property type="match status" value="1"/>
</dbReference>
<dbReference type="InterPro" id="IPR036188">
    <property type="entry name" value="FAD/NAD-bd_sf"/>
</dbReference>
<organism evidence="2 3">
    <name type="scientific">Thauera sinica</name>
    <dbReference type="NCBI Taxonomy" id="2665146"/>
    <lineage>
        <taxon>Bacteria</taxon>
        <taxon>Pseudomonadati</taxon>
        <taxon>Pseudomonadota</taxon>
        <taxon>Betaproteobacteria</taxon>
        <taxon>Rhodocyclales</taxon>
        <taxon>Zoogloeaceae</taxon>
        <taxon>Thauera</taxon>
    </lineage>
</organism>
<evidence type="ECO:0000313" key="2">
    <source>
        <dbReference type="EMBL" id="MFC5769316.1"/>
    </source>
</evidence>
<dbReference type="PANTHER" id="PTHR40254">
    <property type="entry name" value="BLR0577 PROTEIN"/>
    <property type="match status" value="1"/>
</dbReference>
<dbReference type="InterPro" id="IPR052189">
    <property type="entry name" value="L-asp_N-monooxygenase_NS-form"/>
</dbReference>
<name>A0ABW1AQR9_9RHOO</name>
<sequence length="470" mass="52420">MANQSTSHAGPETLVIIGAGYSGTLAAVNILREAAEGEFEVVLVEQHRRAGRGLAYRIWDDSMLLNVVAGNMSALAEHPMHFVEYCQDIDPALHAGSFVPRRMFGDYLERTLQVAGEESRIPFTRVQGEAVSLRPQQDGKRLLVTLADGRRIGADHVVLALGHLGAQKLRFADALAGSARYVADPWDYAAMDHVPAGRPVLVLGAGHTAIDALFRLTSRDDARKVFLLSRRGLLPKGHRSVPHPPVTAGYPAYLEHLPPTAFAHLRAIRREVKRRRQAGHNWRDVINELRPHTPEIWHRLPTAERRRLLARVGPWWDIHRHRLAPTAYRRLRGMLEASQAEVVAGRVLTMEETADGIRVTVRRRTDGGTQALDVAAVVNCTGPDYDIDRLSASPLVAQLRDEGYLRPDPLHIGVEVDEEYHPIGADGHKVPGVHYVGPMLRARYWEAIAVPELRRHTLQLARHLIARRGR</sequence>
<dbReference type="InterPro" id="IPR038732">
    <property type="entry name" value="HpyO/CreE_NAD-binding"/>
</dbReference>